<reference evidence="2" key="1">
    <citation type="journal article" date="2008" name="Nature">
        <title>The amphioxus genome and the evolution of the chordate karyotype.</title>
        <authorList>
            <consortium name="US DOE Joint Genome Institute (JGI-PGF)"/>
            <person name="Putnam N.H."/>
            <person name="Butts T."/>
            <person name="Ferrier D.E.K."/>
            <person name="Furlong R.F."/>
            <person name="Hellsten U."/>
            <person name="Kawashima T."/>
            <person name="Robinson-Rechavi M."/>
            <person name="Shoguchi E."/>
            <person name="Terry A."/>
            <person name="Yu J.-K."/>
            <person name="Benito-Gutierrez E.L."/>
            <person name="Dubchak I."/>
            <person name="Garcia-Fernandez J."/>
            <person name="Gibson-Brown J.J."/>
            <person name="Grigoriev I.V."/>
            <person name="Horton A.C."/>
            <person name="de Jong P.J."/>
            <person name="Jurka J."/>
            <person name="Kapitonov V.V."/>
            <person name="Kohara Y."/>
            <person name="Kuroki Y."/>
            <person name="Lindquist E."/>
            <person name="Lucas S."/>
            <person name="Osoegawa K."/>
            <person name="Pennacchio L.A."/>
            <person name="Salamov A.A."/>
            <person name="Satou Y."/>
            <person name="Sauka-Spengler T."/>
            <person name="Schmutz J."/>
            <person name="Shin-I T."/>
            <person name="Toyoda A."/>
            <person name="Bronner-Fraser M."/>
            <person name="Fujiyama A."/>
            <person name="Holland L.Z."/>
            <person name="Holland P.W.H."/>
            <person name="Satoh N."/>
            <person name="Rokhsar D.S."/>
        </authorList>
    </citation>
    <scope>NUCLEOTIDE SEQUENCE [LARGE SCALE GENOMIC DNA]</scope>
    <source>
        <strain evidence="2">S238N-H82</strain>
        <tissue evidence="2">Testes</tissue>
    </source>
</reference>
<proteinExistence type="predicted"/>
<sequence length="194" mass="20849">MEVGIIPEPPPLPTTEQLRRPSLPGATPHFMMHGAGFGRVPSPPTLPPIELLMAGISDMSGRVPSPPTLPPMEFLMSEIRYTSRPNPPALPTMEFLMSGISGSPRPLLDLVGSGPMQPEKRKKGSTRQGHQGKLSLADSKAEDEEPSTSKKSSGRLTPSKLVGKIKGSFTRVKSSIKSRISGEESDSSFYSDDD</sequence>
<evidence type="ECO:0000256" key="1">
    <source>
        <dbReference type="SAM" id="MobiDB-lite"/>
    </source>
</evidence>
<organism>
    <name type="scientific">Branchiostoma floridae</name>
    <name type="common">Florida lancelet</name>
    <name type="synonym">Amphioxus</name>
    <dbReference type="NCBI Taxonomy" id="7739"/>
    <lineage>
        <taxon>Eukaryota</taxon>
        <taxon>Metazoa</taxon>
        <taxon>Chordata</taxon>
        <taxon>Cephalochordata</taxon>
        <taxon>Leptocardii</taxon>
        <taxon>Amphioxiformes</taxon>
        <taxon>Branchiostomatidae</taxon>
        <taxon>Branchiostoma</taxon>
    </lineage>
</organism>
<dbReference type="AlphaFoldDB" id="C3YN47"/>
<dbReference type="PANTHER" id="PTHR23202">
    <property type="entry name" value="WASP INTERACTING PROTEIN-RELATED"/>
    <property type="match status" value="1"/>
</dbReference>
<dbReference type="InParanoid" id="C3YN47"/>
<dbReference type="PANTHER" id="PTHR23202:SF119">
    <property type="entry name" value="TWENTY-FOUR, ISOFORM B"/>
    <property type="match status" value="1"/>
</dbReference>
<gene>
    <name evidence="2" type="ORF">BRAFLDRAFT_97955</name>
</gene>
<name>C3YN47_BRAFL</name>
<feature type="compositionally biased region" description="Acidic residues" evidence="1">
    <location>
        <begin position="183"/>
        <end position="194"/>
    </location>
</feature>
<feature type="region of interest" description="Disordered" evidence="1">
    <location>
        <begin position="96"/>
        <end position="194"/>
    </location>
</feature>
<accession>C3YN47</accession>
<dbReference type="EMBL" id="GG666533">
    <property type="protein sequence ID" value="EEN58153.1"/>
    <property type="molecule type" value="Genomic_DNA"/>
</dbReference>
<protein>
    <submittedName>
        <fullName evidence="2">Uncharacterized protein</fullName>
    </submittedName>
</protein>
<evidence type="ECO:0000313" key="2">
    <source>
        <dbReference type="EMBL" id="EEN58153.1"/>
    </source>
</evidence>